<dbReference type="SUPFAM" id="SSF53335">
    <property type="entry name" value="S-adenosyl-L-methionine-dependent methyltransferases"/>
    <property type="match status" value="1"/>
</dbReference>
<gene>
    <name evidence="3" type="ORF">DSM106972_034420</name>
</gene>
<reference evidence="3" key="1">
    <citation type="submission" date="2018-12" db="EMBL/GenBank/DDBJ databases">
        <authorList>
            <person name="Will S."/>
            <person name="Neumann-Schaal M."/>
            <person name="Henke P."/>
        </authorList>
    </citation>
    <scope>NUCLEOTIDE SEQUENCE</scope>
    <source>
        <strain evidence="3">PCC 7102</strain>
    </source>
</reference>
<keyword evidence="4" id="KW-1185">Reference proteome</keyword>
<evidence type="ECO:0000313" key="3">
    <source>
        <dbReference type="EMBL" id="RUT06236.1"/>
    </source>
</evidence>
<dbReference type="GO" id="GO:0016645">
    <property type="term" value="F:oxidoreductase activity, acting on the CH-NH group of donors"/>
    <property type="evidence" value="ECO:0007669"/>
    <property type="project" value="InterPro"/>
</dbReference>
<dbReference type="Gene3D" id="3.40.50.150">
    <property type="entry name" value="Vaccinia Virus protein VP39"/>
    <property type="match status" value="1"/>
</dbReference>
<proteinExistence type="predicted"/>
<feature type="domain" description="MnmC-like methyltransferase" evidence="2">
    <location>
        <begin position="120"/>
        <end position="229"/>
    </location>
</feature>
<name>A0A3S1DA42_9CYAN</name>
<dbReference type="Pfam" id="PF05430">
    <property type="entry name" value="Methyltransf_30"/>
    <property type="match status" value="1"/>
</dbReference>
<dbReference type="EMBL" id="RSCL01000007">
    <property type="protein sequence ID" value="RUT06236.1"/>
    <property type="molecule type" value="Genomic_DNA"/>
</dbReference>
<feature type="compositionally biased region" description="Polar residues" evidence="1">
    <location>
        <begin position="279"/>
        <end position="288"/>
    </location>
</feature>
<evidence type="ECO:0000259" key="2">
    <source>
        <dbReference type="Pfam" id="PF05430"/>
    </source>
</evidence>
<comment type="caution">
    <text evidence="3">The sequence shown here is derived from an EMBL/GenBank/DDBJ whole genome shotgun (WGS) entry which is preliminary data.</text>
</comment>
<dbReference type="InterPro" id="IPR008471">
    <property type="entry name" value="MnmC-like_methylTransf"/>
</dbReference>
<sequence length="303" mass="33961">MPEQFIPQSTADGSFTFFSEEFQESYHSHFGARQESFQKFVVPTQLSQRATKVAKGHSIRILDVCYGLGYNTAAALQTIWRQNPNCHIEVIGLELNSSVPRAANRHNLYADWDFEYLDILTKLASTYYVENDNLKASLLIGDARTTIKQVLTESFQADAIFLDPFSPPQCPQLWTIEFIGLVSKCLHHEGLLATYSCSAAVRTALLLSGLIIASTPPVGRKTPGTVAAHPACLQLLDQQSPLSTAELEHLHTRAAIPYRDPSLQDQAQIILERRRQEQKSSTLETTSQARKRWSSRNLNTENL</sequence>
<protein>
    <recommendedName>
        <fullName evidence="2">MnmC-like methyltransferase domain-containing protein</fullName>
    </recommendedName>
</protein>
<feature type="region of interest" description="Disordered" evidence="1">
    <location>
        <begin position="274"/>
        <end position="303"/>
    </location>
</feature>
<dbReference type="InterPro" id="IPR029063">
    <property type="entry name" value="SAM-dependent_MTases_sf"/>
</dbReference>
<organism evidence="3 4">
    <name type="scientific">Dulcicalothrix desertica PCC 7102</name>
    <dbReference type="NCBI Taxonomy" id="232991"/>
    <lineage>
        <taxon>Bacteria</taxon>
        <taxon>Bacillati</taxon>
        <taxon>Cyanobacteriota</taxon>
        <taxon>Cyanophyceae</taxon>
        <taxon>Nostocales</taxon>
        <taxon>Calotrichaceae</taxon>
        <taxon>Dulcicalothrix</taxon>
    </lineage>
</organism>
<accession>A0A3S1DA42</accession>
<evidence type="ECO:0000256" key="1">
    <source>
        <dbReference type="SAM" id="MobiDB-lite"/>
    </source>
</evidence>
<dbReference type="PANTHER" id="PTHR39963">
    <property type="entry name" value="SLL0983 PROTEIN"/>
    <property type="match status" value="1"/>
</dbReference>
<evidence type="ECO:0000313" key="4">
    <source>
        <dbReference type="Proteomes" id="UP000271624"/>
    </source>
</evidence>
<dbReference type="OrthoDB" id="9786494at2"/>
<dbReference type="PANTHER" id="PTHR39963:SF1">
    <property type="entry name" value="MNMC-LIKE METHYLTRANSFERASE DOMAIN-CONTAINING PROTEIN"/>
    <property type="match status" value="1"/>
</dbReference>
<reference evidence="3" key="2">
    <citation type="journal article" date="2019" name="Genome Biol. Evol.">
        <title>Day and night: Metabolic profiles and evolutionary relationships of six axenic non-marine cyanobacteria.</title>
        <authorList>
            <person name="Will S.E."/>
            <person name="Henke P."/>
            <person name="Boedeker C."/>
            <person name="Huang S."/>
            <person name="Brinkmann H."/>
            <person name="Rohde M."/>
            <person name="Jarek M."/>
            <person name="Friedl T."/>
            <person name="Seufert S."/>
            <person name="Schumacher M."/>
            <person name="Overmann J."/>
            <person name="Neumann-Schaal M."/>
            <person name="Petersen J."/>
        </authorList>
    </citation>
    <scope>NUCLEOTIDE SEQUENCE [LARGE SCALE GENOMIC DNA]</scope>
    <source>
        <strain evidence="3">PCC 7102</strain>
    </source>
</reference>
<dbReference type="RefSeq" id="WP_127081890.1">
    <property type="nucleotide sequence ID" value="NZ_RSCL01000007.1"/>
</dbReference>
<dbReference type="Proteomes" id="UP000271624">
    <property type="component" value="Unassembled WGS sequence"/>
</dbReference>
<dbReference type="AlphaFoldDB" id="A0A3S1DA42"/>